<keyword evidence="3" id="KW-1185">Reference proteome</keyword>
<evidence type="ECO:0000313" key="3">
    <source>
        <dbReference type="Proteomes" id="UP000006906"/>
    </source>
</evidence>
<dbReference type="PANTHER" id="PTHR47578:SF1">
    <property type="entry name" value="THIOREDOXIN-LIKE PROTEIN CDSP32, CHLOROPLASTIC"/>
    <property type="match status" value="1"/>
</dbReference>
<gene>
    <name evidence="2" type="ORF">CHLRE_14g624201v5</name>
</gene>
<dbReference type="GO" id="GO:0045454">
    <property type="term" value="P:cell redox homeostasis"/>
    <property type="evidence" value="ECO:0000318"/>
    <property type="project" value="GO_Central"/>
</dbReference>
<dbReference type="PaxDb" id="3055-EDP03845"/>
<reference evidence="2 3" key="1">
    <citation type="journal article" date="2007" name="Science">
        <title>The Chlamydomonas genome reveals the evolution of key animal and plant functions.</title>
        <authorList>
            <person name="Merchant S.S."/>
            <person name="Prochnik S.E."/>
            <person name="Vallon O."/>
            <person name="Harris E.H."/>
            <person name="Karpowicz S.J."/>
            <person name="Witman G.B."/>
            <person name="Terry A."/>
            <person name="Salamov A."/>
            <person name="Fritz-Laylin L.K."/>
            <person name="Marechal-Drouard L."/>
            <person name="Marshall W.F."/>
            <person name="Qu L.H."/>
            <person name="Nelson D.R."/>
            <person name="Sanderfoot A.A."/>
            <person name="Spalding M.H."/>
            <person name="Kapitonov V.V."/>
            <person name="Ren Q."/>
            <person name="Ferris P."/>
            <person name="Lindquist E."/>
            <person name="Shapiro H."/>
            <person name="Lucas S.M."/>
            <person name="Grimwood J."/>
            <person name="Schmutz J."/>
            <person name="Cardol P."/>
            <person name="Cerutti H."/>
            <person name="Chanfreau G."/>
            <person name="Chen C.L."/>
            <person name="Cognat V."/>
            <person name="Croft M.T."/>
            <person name="Dent R."/>
            <person name="Dutcher S."/>
            <person name="Fernandez E."/>
            <person name="Fukuzawa H."/>
            <person name="Gonzalez-Ballester D."/>
            <person name="Gonzalez-Halphen D."/>
            <person name="Hallmann A."/>
            <person name="Hanikenne M."/>
            <person name="Hippler M."/>
            <person name="Inwood W."/>
            <person name="Jabbari K."/>
            <person name="Kalanon M."/>
            <person name="Kuras R."/>
            <person name="Lefebvre P.A."/>
            <person name="Lemaire S.D."/>
            <person name="Lobanov A.V."/>
            <person name="Lohr M."/>
            <person name="Manuell A."/>
            <person name="Meier I."/>
            <person name="Mets L."/>
            <person name="Mittag M."/>
            <person name="Mittelmeier T."/>
            <person name="Moroney J.V."/>
            <person name="Moseley J."/>
            <person name="Napoli C."/>
            <person name="Nedelcu A.M."/>
            <person name="Niyogi K."/>
            <person name="Novoselov S.V."/>
            <person name="Paulsen I.T."/>
            <person name="Pazour G."/>
            <person name="Purton S."/>
            <person name="Ral J.P."/>
            <person name="Riano-Pachon D.M."/>
            <person name="Riekhof W."/>
            <person name="Rymarquis L."/>
            <person name="Schroda M."/>
            <person name="Stern D."/>
            <person name="Umen J."/>
            <person name="Willows R."/>
            <person name="Wilson N."/>
            <person name="Zimmer S.L."/>
            <person name="Allmer J."/>
            <person name="Balk J."/>
            <person name="Bisova K."/>
            <person name="Chen C.J."/>
            <person name="Elias M."/>
            <person name="Gendler K."/>
            <person name="Hauser C."/>
            <person name="Lamb M.R."/>
            <person name="Ledford H."/>
            <person name="Long J.C."/>
            <person name="Minagawa J."/>
            <person name="Page M.D."/>
            <person name="Pan J."/>
            <person name="Pootakham W."/>
            <person name="Roje S."/>
            <person name="Rose A."/>
            <person name="Stahlberg E."/>
            <person name="Terauchi A.M."/>
            <person name="Yang P."/>
            <person name="Ball S."/>
            <person name="Bowler C."/>
            <person name="Dieckmann C.L."/>
            <person name="Gladyshev V.N."/>
            <person name="Green P."/>
            <person name="Jorgensen R."/>
            <person name="Mayfield S."/>
            <person name="Mueller-Roeber B."/>
            <person name="Rajamani S."/>
            <person name="Sayre R.T."/>
            <person name="Brokstein P."/>
            <person name="Dubchak I."/>
            <person name="Goodstein D."/>
            <person name="Hornick L."/>
            <person name="Huang Y.W."/>
            <person name="Jhaveri J."/>
            <person name="Luo Y."/>
            <person name="Martinez D."/>
            <person name="Ngau W.C."/>
            <person name="Otillar B."/>
            <person name="Poliakov A."/>
            <person name="Porter A."/>
            <person name="Szajkowski L."/>
            <person name="Werner G."/>
            <person name="Zhou K."/>
            <person name="Grigoriev I.V."/>
            <person name="Rokhsar D.S."/>
            <person name="Grossman A.R."/>
        </authorList>
    </citation>
    <scope>NUCLEOTIDE SEQUENCE [LARGE SCALE GENOMIC DNA]</scope>
    <source>
        <strain evidence="3">CC-503</strain>
    </source>
</reference>
<proteinExistence type="predicted"/>
<accession>A0A2K3CY77</accession>
<feature type="region of interest" description="Disordered" evidence="1">
    <location>
        <begin position="348"/>
        <end position="380"/>
    </location>
</feature>
<dbReference type="AlphaFoldDB" id="A0A2K3CY77"/>
<dbReference type="SUPFAM" id="SSF52833">
    <property type="entry name" value="Thioredoxin-like"/>
    <property type="match status" value="2"/>
</dbReference>
<dbReference type="STRING" id="3055.A0A2K3CY77"/>
<dbReference type="InterPro" id="IPR044192">
    <property type="entry name" value="CDSP32"/>
</dbReference>
<dbReference type="KEGG" id="cre:CHLRE_14g624201v5"/>
<dbReference type="InParanoid" id="A0A2K3CY77"/>
<sequence>MSTSLWRSRQGRMASCSTCGAGVGPSSSALVSRAHYGRKQASLSAERVAAQAPRRCLLAAAMAGNRANEAPQQRMERQLRESAEVEERVVSIDTEEEFLQALDEAGPKLVVVEVQSERVCETGMDEPEPEIHWKLDAEQEQARRMAKCAAVKHTIQRTARECPDVSFLYLETDGSPEREALVQKLGVKVLPTLQFYRDGKLLWEHKGVMQMEAGVGEGMMYYGDAPTTTSGGEAPSSLVADITSRAGLQQFLGAASDPKVLQVLNVALTSAGPCIKVFPAVVALSRTFKGFATFGRLVGDVNGDTRALIKELNIIEVPTFIFFRAGKEVGRHVGSSRGDLIGQILLQQEREGLSPPPPPVTAKAKPRSRAGMRRGRTAQQ</sequence>
<dbReference type="OrthoDB" id="10263751at2759"/>
<dbReference type="Gene3D" id="3.40.30.10">
    <property type="entry name" value="Glutaredoxin"/>
    <property type="match status" value="2"/>
</dbReference>
<dbReference type="GeneID" id="5718308"/>
<dbReference type="ExpressionAtlas" id="A0A2K3CY77">
    <property type="expression patterns" value="baseline and differential"/>
</dbReference>
<protein>
    <recommendedName>
        <fullName evidence="4">Thioredoxin domain-containing protein</fullName>
    </recommendedName>
</protein>
<dbReference type="GO" id="GO:0009570">
    <property type="term" value="C:chloroplast stroma"/>
    <property type="evidence" value="ECO:0000318"/>
    <property type="project" value="GO_Central"/>
</dbReference>
<evidence type="ECO:0000256" key="1">
    <source>
        <dbReference type="SAM" id="MobiDB-lite"/>
    </source>
</evidence>
<dbReference type="GO" id="GO:0016671">
    <property type="term" value="F:oxidoreductase activity, acting on a sulfur group of donors, disulfide as acceptor"/>
    <property type="evidence" value="ECO:0000318"/>
    <property type="project" value="GO_Central"/>
</dbReference>
<dbReference type="Gramene" id="PNW73236">
    <property type="protein sequence ID" value="PNW73236"/>
    <property type="gene ID" value="CHLRE_14g624201v5"/>
</dbReference>
<dbReference type="CDD" id="cd02947">
    <property type="entry name" value="TRX_family"/>
    <property type="match status" value="1"/>
</dbReference>
<organism evidence="2 3">
    <name type="scientific">Chlamydomonas reinhardtii</name>
    <name type="common">Chlamydomonas smithii</name>
    <dbReference type="NCBI Taxonomy" id="3055"/>
    <lineage>
        <taxon>Eukaryota</taxon>
        <taxon>Viridiplantae</taxon>
        <taxon>Chlorophyta</taxon>
        <taxon>core chlorophytes</taxon>
        <taxon>Chlorophyceae</taxon>
        <taxon>CS clade</taxon>
        <taxon>Chlamydomonadales</taxon>
        <taxon>Chlamydomonadaceae</taxon>
        <taxon>Chlamydomonas</taxon>
    </lineage>
</organism>
<name>A0A2K3CY77_CHLRE</name>
<evidence type="ECO:0008006" key="4">
    <source>
        <dbReference type="Google" id="ProtNLM"/>
    </source>
</evidence>
<dbReference type="EMBL" id="CM008975">
    <property type="protein sequence ID" value="PNW73236.1"/>
    <property type="molecule type" value="Genomic_DNA"/>
</dbReference>
<feature type="compositionally biased region" description="Basic residues" evidence="1">
    <location>
        <begin position="364"/>
        <end position="380"/>
    </location>
</feature>
<dbReference type="InterPro" id="IPR036249">
    <property type="entry name" value="Thioredoxin-like_sf"/>
</dbReference>
<dbReference type="Proteomes" id="UP000006906">
    <property type="component" value="Chromosome 14"/>
</dbReference>
<dbReference type="RefSeq" id="XP_001692826.2">
    <property type="nucleotide sequence ID" value="XM_001692774.2"/>
</dbReference>
<dbReference type="FunCoup" id="A0A2K3CY77">
    <property type="interactions" value="612"/>
</dbReference>
<evidence type="ECO:0000313" key="2">
    <source>
        <dbReference type="EMBL" id="PNW73236.1"/>
    </source>
</evidence>
<dbReference type="PANTHER" id="PTHR47578">
    <property type="entry name" value="THIOREDOXIN-LIKE PROTEIN CDSP32, CHLOROPLASTIC"/>
    <property type="match status" value="1"/>
</dbReference>